<sequence length="79" mass="8884">VADLLISIAEDPHEIVHGLLENGVQLVEFVSLCTVHIALVQVHLPVFQFFARERQGRDGDGDQKEEDETLHARRSGWVP</sequence>
<feature type="non-terminal residue" evidence="2">
    <location>
        <position position="1"/>
    </location>
</feature>
<dbReference type="EMBL" id="BTRK01000001">
    <property type="protein sequence ID" value="GMR30208.1"/>
    <property type="molecule type" value="Genomic_DNA"/>
</dbReference>
<organism evidence="2 3">
    <name type="scientific">Pristionchus mayeri</name>
    <dbReference type="NCBI Taxonomy" id="1317129"/>
    <lineage>
        <taxon>Eukaryota</taxon>
        <taxon>Metazoa</taxon>
        <taxon>Ecdysozoa</taxon>
        <taxon>Nematoda</taxon>
        <taxon>Chromadorea</taxon>
        <taxon>Rhabditida</taxon>
        <taxon>Rhabditina</taxon>
        <taxon>Diplogasteromorpha</taxon>
        <taxon>Diplogasteroidea</taxon>
        <taxon>Neodiplogasteridae</taxon>
        <taxon>Pristionchus</taxon>
    </lineage>
</organism>
<feature type="non-terminal residue" evidence="2">
    <location>
        <position position="79"/>
    </location>
</feature>
<reference evidence="3" key="1">
    <citation type="submission" date="2022-10" db="EMBL/GenBank/DDBJ databases">
        <title>Genome assembly of Pristionchus species.</title>
        <authorList>
            <person name="Yoshida K."/>
            <person name="Sommer R.J."/>
        </authorList>
    </citation>
    <scope>NUCLEOTIDE SEQUENCE [LARGE SCALE GENOMIC DNA]</scope>
    <source>
        <strain evidence="3">RS5460</strain>
    </source>
</reference>
<dbReference type="Proteomes" id="UP001328107">
    <property type="component" value="Unassembled WGS sequence"/>
</dbReference>
<gene>
    <name evidence="2" type="ORF">PMAYCL1PPCAC_00403</name>
</gene>
<evidence type="ECO:0000313" key="3">
    <source>
        <dbReference type="Proteomes" id="UP001328107"/>
    </source>
</evidence>
<protein>
    <submittedName>
        <fullName evidence="2">Uncharacterized protein</fullName>
    </submittedName>
</protein>
<proteinExistence type="predicted"/>
<name>A0AAN4Z1H9_9BILA</name>
<evidence type="ECO:0000256" key="1">
    <source>
        <dbReference type="SAM" id="MobiDB-lite"/>
    </source>
</evidence>
<evidence type="ECO:0000313" key="2">
    <source>
        <dbReference type="EMBL" id="GMR30208.1"/>
    </source>
</evidence>
<feature type="region of interest" description="Disordered" evidence="1">
    <location>
        <begin position="55"/>
        <end position="79"/>
    </location>
</feature>
<keyword evidence="3" id="KW-1185">Reference proteome</keyword>
<comment type="caution">
    <text evidence="2">The sequence shown here is derived from an EMBL/GenBank/DDBJ whole genome shotgun (WGS) entry which is preliminary data.</text>
</comment>
<accession>A0AAN4Z1H9</accession>
<dbReference type="AlphaFoldDB" id="A0AAN4Z1H9"/>